<protein>
    <submittedName>
        <fullName evidence="1">Uncharacterized protein</fullName>
    </submittedName>
</protein>
<keyword evidence="2" id="KW-1185">Reference proteome</keyword>
<sequence length="68" mass="7648">MERQNIEATAAATTAPAAARGKEQEPGQERPWSAPEEQTWPVCSVSTFRQAGCQVWKEQEEQDTEEQK</sequence>
<accession>A0ACC5XMF2</accession>
<dbReference type="EMBL" id="CM040476">
    <property type="protein sequence ID" value="MCI4392269.1"/>
    <property type="molecule type" value="Genomic_DNA"/>
</dbReference>
<proteinExistence type="predicted"/>
<comment type="caution">
    <text evidence="1">The sequence shown here is derived from an EMBL/GenBank/DDBJ whole genome shotgun (WGS) entry which is preliminary data.</text>
</comment>
<dbReference type="Proteomes" id="UP000829447">
    <property type="component" value="Linkage Group LG23"/>
</dbReference>
<evidence type="ECO:0000313" key="1">
    <source>
        <dbReference type="EMBL" id="MCI4392269.1"/>
    </source>
</evidence>
<reference evidence="1 2" key="1">
    <citation type="journal article" date="2022" name="bioRxiv">
        <title>An ancient truncated duplication of the anti-Mullerian hormone receptor type 2 gene is a potential conserved master sex determinant in the Pangasiidae catfish family.</title>
        <authorList>
            <person name="Wen M."/>
            <person name="Pan Q."/>
            <person name="Jouanno E."/>
            <person name="Montfort J."/>
            <person name="Zahm M."/>
            <person name="Cabau C."/>
            <person name="Klopp C."/>
            <person name="Iampietro C."/>
            <person name="Roques C."/>
            <person name="Bouchez O."/>
            <person name="Castinel A."/>
            <person name="Donnadieu C."/>
            <person name="Parrinello H."/>
            <person name="Poncet C."/>
            <person name="Belmonte E."/>
            <person name="Gautier V."/>
            <person name="Avarre J.-C."/>
            <person name="Dugue R."/>
            <person name="Gustiano R."/>
            <person name="Ha T.T.T."/>
            <person name="Campet M."/>
            <person name="Sriphairoj K."/>
            <person name="Ribolli J."/>
            <person name="de Almeida F.L."/>
            <person name="Desvignes T."/>
            <person name="Postlethwait J.H."/>
            <person name="Bucao C.F."/>
            <person name="Robinson-Rechavi M."/>
            <person name="Bobe J."/>
            <person name="Herpin A."/>
            <person name="Guiguen Y."/>
        </authorList>
    </citation>
    <scope>NUCLEOTIDE SEQUENCE [LARGE SCALE GENOMIC DNA]</scope>
    <source>
        <strain evidence="1">YG-Dec2019</strain>
    </source>
</reference>
<name>A0ACC5XMF2_PANGG</name>
<gene>
    <name evidence="1" type="ORF">PGIGA_G00144030</name>
</gene>
<evidence type="ECO:0000313" key="2">
    <source>
        <dbReference type="Proteomes" id="UP000829447"/>
    </source>
</evidence>
<organism evidence="1 2">
    <name type="scientific">Pangasianodon gigas</name>
    <name type="common">Mekong giant catfish</name>
    <name type="synonym">Pangasius gigas</name>
    <dbReference type="NCBI Taxonomy" id="30993"/>
    <lineage>
        <taxon>Eukaryota</taxon>
        <taxon>Metazoa</taxon>
        <taxon>Chordata</taxon>
        <taxon>Craniata</taxon>
        <taxon>Vertebrata</taxon>
        <taxon>Euteleostomi</taxon>
        <taxon>Actinopterygii</taxon>
        <taxon>Neopterygii</taxon>
        <taxon>Teleostei</taxon>
        <taxon>Ostariophysi</taxon>
        <taxon>Siluriformes</taxon>
        <taxon>Pangasiidae</taxon>
        <taxon>Pangasianodon</taxon>
    </lineage>
</organism>